<reference evidence="3" key="1">
    <citation type="journal article" date="2019" name="Int. J. Syst. Evol. Microbiol.">
        <title>The Global Catalogue of Microorganisms (GCM) 10K type strain sequencing project: providing services to taxonomists for standard genome sequencing and annotation.</title>
        <authorList>
            <consortium name="The Broad Institute Genomics Platform"/>
            <consortium name="The Broad Institute Genome Sequencing Center for Infectious Disease"/>
            <person name="Wu L."/>
            <person name="Ma J."/>
        </authorList>
    </citation>
    <scope>NUCLEOTIDE SEQUENCE [LARGE SCALE GENOMIC DNA]</scope>
    <source>
        <strain evidence="3">JCM 17106</strain>
    </source>
</reference>
<comment type="caution">
    <text evidence="2">The sequence shown here is derived from an EMBL/GenBank/DDBJ whole genome shotgun (WGS) entry which is preliminary data.</text>
</comment>
<feature type="compositionally biased region" description="Low complexity" evidence="1">
    <location>
        <begin position="13"/>
        <end position="27"/>
    </location>
</feature>
<keyword evidence="3" id="KW-1185">Reference proteome</keyword>
<proteinExistence type="predicted"/>
<sequence>MISNLNAQQYKDSNNTTVTAQNTQVSNAVKIDPKVSEMDTQSEVLRKNQSNSKATSRNKSNSSAKASMSIDEAKRQRAQRMQKIKANYANKKENEKSKKVTEN</sequence>
<evidence type="ECO:0008006" key="4">
    <source>
        <dbReference type="Google" id="ProtNLM"/>
    </source>
</evidence>
<evidence type="ECO:0000256" key="1">
    <source>
        <dbReference type="SAM" id="MobiDB-lite"/>
    </source>
</evidence>
<feature type="compositionally biased region" description="Basic and acidic residues" evidence="1">
    <location>
        <begin position="90"/>
        <end position="103"/>
    </location>
</feature>
<name>A0ABP6UVH8_9FLAO</name>
<dbReference type="EMBL" id="BAABCW010000023">
    <property type="protein sequence ID" value="GAA3520303.1"/>
    <property type="molecule type" value="Genomic_DNA"/>
</dbReference>
<dbReference type="Proteomes" id="UP001500459">
    <property type="component" value="Unassembled WGS sequence"/>
</dbReference>
<feature type="compositionally biased region" description="Low complexity" evidence="1">
    <location>
        <begin position="50"/>
        <end position="69"/>
    </location>
</feature>
<feature type="compositionally biased region" description="Polar residues" evidence="1">
    <location>
        <begin position="1"/>
        <end position="12"/>
    </location>
</feature>
<accession>A0ABP6UVH8</accession>
<feature type="compositionally biased region" description="Polar residues" evidence="1">
    <location>
        <begin position="38"/>
        <end position="49"/>
    </location>
</feature>
<evidence type="ECO:0000313" key="3">
    <source>
        <dbReference type="Proteomes" id="UP001500459"/>
    </source>
</evidence>
<protein>
    <recommendedName>
        <fullName evidence="4">BZIP domain-containing protein</fullName>
    </recommendedName>
</protein>
<feature type="region of interest" description="Disordered" evidence="1">
    <location>
        <begin position="1"/>
        <end position="103"/>
    </location>
</feature>
<gene>
    <name evidence="2" type="ORF">GCM10022393_38140</name>
</gene>
<evidence type="ECO:0000313" key="2">
    <source>
        <dbReference type="EMBL" id="GAA3520303.1"/>
    </source>
</evidence>
<organism evidence="2 3">
    <name type="scientific">Aquimarina addita</name>
    <dbReference type="NCBI Taxonomy" id="870485"/>
    <lineage>
        <taxon>Bacteria</taxon>
        <taxon>Pseudomonadati</taxon>
        <taxon>Bacteroidota</taxon>
        <taxon>Flavobacteriia</taxon>
        <taxon>Flavobacteriales</taxon>
        <taxon>Flavobacteriaceae</taxon>
        <taxon>Aquimarina</taxon>
    </lineage>
</organism>